<feature type="compositionally biased region" description="Basic and acidic residues" evidence="9">
    <location>
        <begin position="406"/>
        <end position="415"/>
    </location>
</feature>
<keyword evidence="2" id="KW-0479">Metal-binding</keyword>
<evidence type="ECO:0000256" key="5">
    <source>
        <dbReference type="ARBA" id="ARBA00022833"/>
    </source>
</evidence>
<keyword evidence="12" id="KW-1185">Reference proteome</keyword>
<evidence type="ECO:0000256" key="7">
    <source>
        <dbReference type="PROSITE-ProRule" id="PRU00042"/>
    </source>
</evidence>
<dbReference type="InterPro" id="IPR013087">
    <property type="entry name" value="Znf_C2H2_type"/>
</dbReference>
<feature type="compositionally biased region" description="Low complexity" evidence="9">
    <location>
        <begin position="348"/>
        <end position="367"/>
    </location>
</feature>
<evidence type="ECO:0000256" key="6">
    <source>
        <dbReference type="ARBA" id="ARBA00023242"/>
    </source>
</evidence>
<dbReference type="PROSITE" id="PS50157">
    <property type="entry name" value="ZINC_FINGER_C2H2_2"/>
    <property type="match status" value="2"/>
</dbReference>
<dbReference type="InterPro" id="IPR036236">
    <property type="entry name" value="Znf_C2H2_sf"/>
</dbReference>
<feature type="region of interest" description="Disordered" evidence="9">
    <location>
        <begin position="161"/>
        <end position="201"/>
    </location>
</feature>
<reference evidence="11 12" key="1">
    <citation type="submission" date="2024-01" db="EMBL/GenBank/DDBJ databases">
        <authorList>
            <consortium name="Genoscope - CEA"/>
            <person name="William W."/>
        </authorList>
    </citation>
    <scope>NUCLEOTIDE SEQUENCE [LARGE SCALE GENOMIC DNA]</scope>
    <source>
        <strain evidence="11 12">29B2s-10</strain>
    </source>
</reference>
<feature type="domain" description="C2H2-type" evidence="10">
    <location>
        <begin position="566"/>
        <end position="595"/>
    </location>
</feature>
<evidence type="ECO:0000256" key="2">
    <source>
        <dbReference type="ARBA" id="ARBA00022723"/>
    </source>
</evidence>
<sequence>MEYANWEDPKLTMPQDEFDQYFTGYNDMDNLFNETLAGLSDLDVPSGFAASQQQQQDKFKSHTRKISGTAIFGFTEHGPSFSLGNDRKESKSVSPGELVKEQQQQNIDYLFPDQDVKPIFLAEEDEDEEDENEENEEARALEELAKAKAEDAQRMMNYKSRNLNDSPIKSLQPPDDFIVTSSSPKGYKFPPSPPPLSRQPTINSYSVKYLQEFKPGKQSSTGRIEYADDIEPLLVDDNNVPFDAQSSPFISRHQQQPPPPPHPSHSQLSQRQEAQQVKYVPIPIQVPMNSTRSNQIIQPHQQQGIKTNVFLPPPSPPVLSHGSPDWSSPEPQSPSPSRVYMNGSNAGSNVPLQHNNNNPNFSSPVHPHLGRNFYTPQFFSDNNPIGYVEQNTNNLAYSQHQNCRHHPNEPCDKEQIPPPPQQQQPQQLQHLQQPQFSSPRQGQPSSFIPSSPMPSNSINSSPIKYYSPLRNVQQLQQQPPGASADDSIDVNATIVQLTPLKDQFQSPSNKMDIKWSPVISPNAKSSTDVRRAIQQLTPKRKVEKTSLLPPGELDQYWEGPDENKVFTCTFNGCGKKFTRRYNVRSHIQTHLSDRPFACVYCPKKFVRQHDLNRHVKGHQEARYCKCPCGKDFARIDAMRKHRARNICVGGMANHDSHCVSKPKRKSIRVIDDITSDMLQEELSSSLGSSV</sequence>
<dbReference type="PANTHER" id="PTHR16515">
    <property type="entry name" value="PR DOMAIN ZINC FINGER PROTEIN"/>
    <property type="match status" value="1"/>
</dbReference>
<dbReference type="SMART" id="SM00355">
    <property type="entry name" value="ZnF_C2H2"/>
    <property type="match status" value="2"/>
</dbReference>
<dbReference type="SUPFAM" id="SSF57667">
    <property type="entry name" value="beta-beta-alpha zinc fingers"/>
    <property type="match status" value="1"/>
</dbReference>
<evidence type="ECO:0000256" key="9">
    <source>
        <dbReference type="SAM" id="MobiDB-lite"/>
    </source>
</evidence>
<keyword evidence="6" id="KW-0539">Nucleus</keyword>
<dbReference type="Gene3D" id="3.30.160.60">
    <property type="entry name" value="Classic Zinc Finger"/>
    <property type="match status" value="2"/>
</dbReference>
<evidence type="ECO:0000256" key="3">
    <source>
        <dbReference type="ARBA" id="ARBA00022737"/>
    </source>
</evidence>
<feature type="region of interest" description="Disordered" evidence="9">
    <location>
        <begin position="76"/>
        <end position="108"/>
    </location>
</feature>
<keyword evidence="5" id="KW-0862">Zinc</keyword>
<feature type="region of interest" description="Disordered" evidence="9">
    <location>
        <begin position="236"/>
        <end position="274"/>
    </location>
</feature>
<evidence type="ECO:0000256" key="8">
    <source>
        <dbReference type="SAM" id="Coils"/>
    </source>
</evidence>
<comment type="subcellular location">
    <subcellularLocation>
        <location evidence="1">Nucleus</location>
    </subcellularLocation>
</comment>
<feature type="domain" description="C2H2-type" evidence="10">
    <location>
        <begin position="596"/>
        <end position="623"/>
    </location>
</feature>
<feature type="coiled-coil region" evidence="8">
    <location>
        <begin position="121"/>
        <end position="155"/>
    </location>
</feature>
<keyword evidence="4 7" id="KW-0863">Zinc-finger</keyword>
<feature type="compositionally biased region" description="Low complexity" evidence="9">
    <location>
        <begin position="444"/>
        <end position="463"/>
    </location>
</feature>
<evidence type="ECO:0000259" key="10">
    <source>
        <dbReference type="PROSITE" id="PS50157"/>
    </source>
</evidence>
<protein>
    <submittedName>
        <fullName evidence="11">Cell wall transcription factor Ace2p</fullName>
    </submittedName>
</protein>
<name>A0ABP0EJU8_9ASCO</name>
<evidence type="ECO:0000313" key="12">
    <source>
        <dbReference type="Proteomes" id="UP001497600"/>
    </source>
</evidence>
<evidence type="ECO:0000313" key="11">
    <source>
        <dbReference type="EMBL" id="CAK7913305.1"/>
    </source>
</evidence>
<feature type="region of interest" description="Disordered" evidence="9">
    <location>
        <begin position="400"/>
        <end position="463"/>
    </location>
</feature>
<evidence type="ECO:0000256" key="4">
    <source>
        <dbReference type="ARBA" id="ARBA00022771"/>
    </source>
</evidence>
<organism evidence="11 12">
    <name type="scientific">[Candida] anglica</name>
    <dbReference type="NCBI Taxonomy" id="148631"/>
    <lineage>
        <taxon>Eukaryota</taxon>
        <taxon>Fungi</taxon>
        <taxon>Dikarya</taxon>
        <taxon>Ascomycota</taxon>
        <taxon>Saccharomycotina</taxon>
        <taxon>Pichiomycetes</taxon>
        <taxon>Debaryomycetaceae</taxon>
        <taxon>Kurtzmaniella</taxon>
    </lineage>
</organism>
<gene>
    <name evidence="11" type="primary">ACE2</name>
    <name evidence="11" type="ORF">CAAN4_F11078</name>
</gene>
<accession>A0ABP0EJU8</accession>
<keyword evidence="8" id="KW-0175">Coiled coil</keyword>
<feature type="region of interest" description="Disordered" evidence="9">
    <location>
        <begin position="306"/>
        <end position="368"/>
    </location>
</feature>
<dbReference type="EMBL" id="OZ004258">
    <property type="protein sequence ID" value="CAK7913305.1"/>
    <property type="molecule type" value="Genomic_DNA"/>
</dbReference>
<dbReference type="PANTHER" id="PTHR16515:SF49">
    <property type="entry name" value="GASTRULA ZINC FINGER PROTEIN XLCGF49.1-LIKE-RELATED"/>
    <property type="match status" value="1"/>
</dbReference>
<dbReference type="PROSITE" id="PS00028">
    <property type="entry name" value="ZINC_FINGER_C2H2_1"/>
    <property type="match status" value="2"/>
</dbReference>
<keyword evidence="3" id="KW-0677">Repeat</keyword>
<dbReference type="InterPro" id="IPR050331">
    <property type="entry name" value="Zinc_finger"/>
</dbReference>
<feature type="compositionally biased region" description="Low complexity" evidence="9">
    <location>
        <begin position="423"/>
        <end position="435"/>
    </location>
</feature>
<dbReference type="Proteomes" id="UP001497600">
    <property type="component" value="Chromosome F"/>
</dbReference>
<proteinExistence type="predicted"/>
<dbReference type="Pfam" id="PF00096">
    <property type="entry name" value="zf-C2H2"/>
    <property type="match status" value="2"/>
</dbReference>
<feature type="compositionally biased region" description="Low complexity" evidence="9">
    <location>
        <begin position="318"/>
        <end position="330"/>
    </location>
</feature>
<evidence type="ECO:0000256" key="1">
    <source>
        <dbReference type="ARBA" id="ARBA00004123"/>
    </source>
</evidence>